<dbReference type="NCBIfam" id="NF004835">
    <property type="entry name" value="PRK06185.1-4"/>
    <property type="match status" value="1"/>
</dbReference>
<dbReference type="Pfam" id="PF01494">
    <property type="entry name" value="FAD_binding_3"/>
    <property type="match status" value="1"/>
</dbReference>
<feature type="domain" description="FAD-binding" evidence="2">
    <location>
        <begin position="25"/>
        <end position="366"/>
    </location>
</feature>
<dbReference type="Proteomes" id="UP000298579">
    <property type="component" value="Chromosome circular"/>
</dbReference>
<dbReference type="GO" id="GO:0071949">
    <property type="term" value="F:FAD binding"/>
    <property type="evidence" value="ECO:0007669"/>
    <property type="project" value="InterPro"/>
</dbReference>
<name>A0AAE6BBI1_AGRTU</name>
<dbReference type="NCBIfam" id="NF004834">
    <property type="entry name" value="PRK06185.1-3"/>
    <property type="match status" value="1"/>
</dbReference>
<dbReference type="AlphaFoldDB" id="A0AAE6BBI1"/>
<proteinExistence type="predicted"/>
<evidence type="ECO:0000259" key="2">
    <source>
        <dbReference type="Pfam" id="PF01494"/>
    </source>
</evidence>
<evidence type="ECO:0000313" key="4">
    <source>
        <dbReference type="Proteomes" id="UP000298579"/>
    </source>
</evidence>
<evidence type="ECO:0000313" key="3">
    <source>
        <dbReference type="EMBL" id="QCL79674.1"/>
    </source>
</evidence>
<gene>
    <name evidence="3" type="ORF">CFBP5877_11770</name>
</gene>
<dbReference type="SUPFAM" id="SSF51905">
    <property type="entry name" value="FAD/NAD(P)-binding domain"/>
    <property type="match status" value="1"/>
</dbReference>
<dbReference type="InterPro" id="IPR050631">
    <property type="entry name" value="PheA/TfdB_FAD_monoxygenase"/>
</dbReference>
<accession>A0AAE6BBI1</accession>
<protein>
    <submittedName>
        <fullName evidence="3">FAD-dependent oxidoreductase</fullName>
    </submittedName>
</protein>
<dbReference type="InterPro" id="IPR002938">
    <property type="entry name" value="FAD-bd"/>
</dbReference>
<evidence type="ECO:0000256" key="1">
    <source>
        <dbReference type="ARBA" id="ARBA00023002"/>
    </source>
</evidence>
<dbReference type="PANTHER" id="PTHR43476:SF5">
    <property type="entry name" value="FAD-DEPENDENT MONOOXYGENASE"/>
    <property type="match status" value="1"/>
</dbReference>
<dbReference type="InterPro" id="IPR036188">
    <property type="entry name" value="FAD/NAD-bd_sf"/>
</dbReference>
<organism evidence="3 4">
    <name type="scientific">Agrobacterium tumefaciens</name>
    <dbReference type="NCBI Taxonomy" id="358"/>
    <lineage>
        <taxon>Bacteria</taxon>
        <taxon>Pseudomonadati</taxon>
        <taxon>Pseudomonadota</taxon>
        <taxon>Alphaproteobacteria</taxon>
        <taxon>Hyphomicrobiales</taxon>
        <taxon>Rhizobiaceae</taxon>
        <taxon>Rhizobium/Agrobacterium group</taxon>
        <taxon>Agrobacterium</taxon>
        <taxon>Agrobacterium tumefaciens complex</taxon>
    </lineage>
</organism>
<dbReference type="PRINTS" id="PR00420">
    <property type="entry name" value="RNGMNOXGNASE"/>
</dbReference>
<dbReference type="EMBL" id="CP039897">
    <property type="protein sequence ID" value="QCL79674.1"/>
    <property type="molecule type" value="Genomic_DNA"/>
</dbReference>
<dbReference type="PANTHER" id="PTHR43476">
    <property type="entry name" value="3-(3-HYDROXY-PHENYL)PROPIONATE/3-HYDROXYCINNAMIC ACID HYDROXYLASE"/>
    <property type="match status" value="1"/>
</dbReference>
<dbReference type="GO" id="GO:0016491">
    <property type="term" value="F:oxidoreductase activity"/>
    <property type="evidence" value="ECO:0007669"/>
    <property type="project" value="UniProtKB-KW"/>
</dbReference>
<dbReference type="Gene3D" id="3.50.50.60">
    <property type="entry name" value="FAD/NAD(P)-binding domain"/>
    <property type="match status" value="2"/>
</dbReference>
<reference evidence="3 4" key="1">
    <citation type="submission" date="2019-04" db="EMBL/GenBank/DDBJ databases">
        <title>Complete genome sequence of Agrobacterium tumefaciens CFBP5877.</title>
        <authorList>
            <person name="Huang Y.-Y."/>
            <person name="Chiang H.-Y."/>
            <person name="Chou L."/>
            <person name="Lai E.-M."/>
            <person name="Kuo C.-H."/>
        </authorList>
    </citation>
    <scope>NUCLEOTIDE SEQUENCE [LARGE SCALE GENOMIC DNA]</scope>
    <source>
        <strain evidence="3 4">CFBP5877</strain>
    </source>
</reference>
<sequence length="423" mass="46866">MGARVMEDAKAGHEKDGRAVQTIRTCVAVAGGGPAGMMLGLLLARSGIDVVVVEKHGDFLRDFRGDTIHPSTLELMEQLGFIDEFLSLPHTRAPRLNAVIGGERVTIADFSRLPVRHRFIAFMPQWDFLNFIVGKAGQYENFRLLMNAPVTGLIEKDGRVGGLTVETPEDVIEIAADLVVGADGRNSIVREAAGLEVQRFGIPTEVLWLRLSKQPDDPAETMGHAGSRQGFVMINRGDYWQCGYVVRKGFFADIKLEGIEAFRDRVAEICPFPRERLDEIKSWDDVHLLTVRIDRLKRWWKPGLICIGDAAHAMSPVGGVGVNLAIQDAVAAANILVPVLVSGRAIRDDDLAAIEKRRSFPTKATQFLQRMMRIGRKKGQEERAEKPKGPPAFVRAIIRFPLLSHLTGRLVGLGFRREKIETP</sequence>
<keyword evidence="1" id="KW-0560">Oxidoreductase</keyword>